<evidence type="ECO:0000313" key="2">
    <source>
        <dbReference type="EMBL" id="AXC50993.1"/>
    </source>
</evidence>
<dbReference type="AlphaFoldDB" id="A0A344PNN8"/>
<keyword evidence="1" id="KW-0975">Bacterial flagellum</keyword>
<dbReference type="EMBL" id="CP030918">
    <property type="protein sequence ID" value="AXC50993.1"/>
    <property type="molecule type" value="Genomic_DNA"/>
</dbReference>
<dbReference type="RefSeq" id="WP_114077281.1">
    <property type="nucleotide sequence ID" value="NZ_CP030918.1"/>
</dbReference>
<gene>
    <name evidence="2" type="ORF">DRW48_01650</name>
</gene>
<dbReference type="InterPro" id="IPR001624">
    <property type="entry name" value="FliE"/>
</dbReference>
<dbReference type="GO" id="GO:0009288">
    <property type="term" value="C:bacterial-type flagellum"/>
    <property type="evidence" value="ECO:0007669"/>
    <property type="project" value="InterPro"/>
</dbReference>
<name>A0A344PNN8_9RHOB</name>
<proteinExistence type="predicted"/>
<keyword evidence="3" id="KW-1185">Reference proteome</keyword>
<dbReference type="GO" id="GO:0071973">
    <property type="term" value="P:bacterial-type flagellum-dependent cell motility"/>
    <property type="evidence" value="ECO:0007669"/>
    <property type="project" value="InterPro"/>
</dbReference>
<organism evidence="2 3">
    <name type="scientific">Paracoccus suum</name>
    <dbReference type="NCBI Taxonomy" id="2259340"/>
    <lineage>
        <taxon>Bacteria</taxon>
        <taxon>Pseudomonadati</taxon>
        <taxon>Pseudomonadota</taxon>
        <taxon>Alphaproteobacteria</taxon>
        <taxon>Rhodobacterales</taxon>
        <taxon>Paracoccaceae</taxon>
        <taxon>Paracoccus</taxon>
    </lineage>
</organism>
<dbReference type="GO" id="GO:0003774">
    <property type="term" value="F:cytoskeletal motor activity"/>
    <property type="evidence" value="ECO:0007669"/>
    <property type="project" value="InterPro"/>
</dbReference>
<dbReference type="KEGG" id="pars:DRW48_01650"/>
<keyword evidence="2" id="KW-0282">Flagellum</keyword>
<dbReference type="Pfam" id="PF02049">
    <property type="entry name" value="FliE"/>
    <property type="match status" value="1"/>
</dbReference>
<keyword evidence="2" id="KW-0969">Cilium</keyword>
<evidence type="ECO:0000256" key="1">
    <source>
        <dbReference type="ARBA" id="ARBA00023143"/>
    </source>
</evidence>
<reference evidence="3" key="1">
    <citation type="submission" date="2018-07" db="EMBL/GenBank/DDBJ databases">
        <title>Genome sequencing of Paracoccus sp. SC2-6.</title>
        <authorList>
            <person name="Heo J."/>
            <person name="Kim S.-J."/>
            <person name="Kwon S.-W."/>
        </authorList>
    </citation>
    <scope>NUCLEOTIDE SEQUENCE [LARGE SCALE GENOMIC DNA]</scope>
    <source>
        <strain evidence="3">SC2-6</strain>
    </source>
</reference>
<dbReference type="GO" id="GO:0005198">
    <property type="term" value="F:structural molecule activity"/>
    <property type="evidence" value="ECO:0007669"/>
    <property type="project" value="InterPro"/>
</dbReference>
<evidence type="ECO:0000313" key="3">
    <source>
        <dbReference type="Proteomes" id="UP000252023"/>
    </source>
</evidence>
<protein>
    <submittedName>
        <fullName evidence="2">Flagellar hook-basal body protein FliE</fullName>
    </submittedName>
</protein>
<accession>A0A344PNN8</accession>
<dbReference type="Proteomes" id="UP000252023">
    <property type="component" value="Chromosome"/>
</dbReference>
<keyword evidence="2" id="KW-0966">Cell projection</keyword>
<dbReference type="OrthoDB" id="9812413at2"/>
<sequence>MFTPITSAAASAYDRARVTIAPQPGHSAAAVTPATGPLTSGDRFMQALEAVDSTATGALKGSVAVPQLVQTVAEAELALETVVAIRDKVVEAYQEILRMPV</sequence>